<accession>A0A267WL11</accession>
<proteinExistence type="predicted"/>
<keyword evidence="2" id="KW-0472">Membrane</keyword>
<keyword evidence="2" id="KW-1133">Transmembrane helix</keyword>
<feature type="transmembrane region" description="Helical" evidence="2">
    <location>
        <begin position="360"/>
        <end position="379"/>
    </location>
</feature>
<evidence type="ECO:0000259" key="3">
    <source>
        <dbReference type="Pfam" id="PF03432"/>
    </source>
</evidence>
<reference evidence="4 5" key="1">
    <citation type="journal article" date="2017" name="ISME J.">
        <title>Unveiling bifidobacterial biogeography across the mammalian branch of the tree of life.</title>
        <authorList>
            <person name="Milani C."/>
            <person name="Mangifesta M."/>
            <person name="Mancabelli L."/>
            <person name="Lugli G.A."/>
            <person name="James K."/>
            <person name="Duranti S."/>
            <person name="Turroni F."/>
            <person name="Ferrario C."/>
            <person name="Ossiprandi M.C."/>
            <person name="van Sinderen D."/>
            <person name="Ventura M."/>
        </authorList>
    </citation>
    <scope>NUCLEOTIDE SEQUENCE [LARGE SCALE GENOMIC DNA]</scope>
    <source>
        <strain evidence="4 5">1E</strain>
    </source>
</reference>
<dbReference type="RefSeq" id="WP_241887442.1">
    <property type="nucleotide sequence ID" value="NZ_MNLB01000006.1"/>
</dbReference>
<dbReference type="Proteomes" id="UP000216789">
    <property type="component" value="Unassembled WGS sequence"/>
</dbReference>
<comment type="caution">
    <text evidence="4">The sequence shown here is derived from an EMBL/GenBank/DDBJ whole genome shotgun (WGS) entry which is preliminary data.</text>
</comment>
<dbReference type="InterPro" id="IPR005094">
    <property type="entry name" value="Endonuclease_MobA/VirD2"/>
</dbReference>
<sequence length="388" mass="44264">MAVVKLGNKVKTNLPDMIRYVINPEKNDGGRLVYASYSSERHDANMLAEPMIRDLERCANGLRKDGVLALHLKHSFSPDEHVNAEQVHELGVMLTEAITGGDYKYVVSPHMDRHHLHNHIVICAANRRTGRKMRLTRRSIDQWRAVSDELCRREGLAVLENPKVETAESRVRDERERLKNERKRIREDIAKQVERESERMRRRLKESSDRQRERDKRILFALCLGVCSAVVPMFAVVMQGRWQAFADSLLDWLRMCGRQLAVVGQWLADIDARLDEIIPSGWWDRPLVFLLMLLLAAVVCGMPLLVAGGYAVAVFTTMRGWLTEGTLGVHIVLWTLAVMVGFVLADRLAMIPHNPVGWPAWWILLTVAAHLIYLAKLAGSISRFIRNS</sequence>
<evidence type="ECO:0000313" key="5">
    <source>
        <dbReference type="Proteomes" id="UP000216789"/>
    </source>
</evidence>
<dbReference type="AlphaFoldDB" id="A0A267WL11"/>
<keyword evidence="1" id="KW-0175">Coiled coil</keyword>
<dbReference type="Pfam" id="PF03432">
    <property type="entry name" value="Relaxase"/>
    <property type="match status" value="1"/>
</dbReference>
<dbReference type="EMBL" id="MNLB01000006">
    <property type="protein sequence ID" value="PAC73300.1"/>
    <property type="molecule type" value="Genomic_DNA"/>
</dbReference>
<name>A0A267WL11_BIFPS</name>
<protein>
    <submittedName>
        <fullName evidence="4">Relaxase</fullName>
    </submittedName>
</protein>
<evidence type="ECO:0000313" key="4">
    <source>
        <dbReference type="EMBL" id="PAC73300.1"/>
    </source>
</evidence>
<feature type="transmembrane region" description="Helical" evidence="2">
    <location>
        <begin position="327"/>
        <end position="345"/>
    </location>
</feature>
<feature type="coiled-coil region" evidence="1">
    <location>
        <begin position="164"/>
        <end position="210"/>
    </location>
</feature>
<feature type="transmembrane region" description="Helical" evidence="2">
    <location>
        <begin position="218"/>
        <end position="238"/>
    </location>
</feature>
<gene>
    <name evidence="4" type="ORF">BPS1E_1226</name>
</gene>
<feature type="transmembrane region" description="Helical" evidence="2">
    <location>
        <begin position="287"/>
        <end position="315"/>
    </location>
</feature>
<feature type="domain" description="MobA/VirD2-like nuclease" evidence="3">
    <location>
        <begin position="20"/>
        <end position="156"/>
    </location>
</feature>
<keyword evidence="2" id="KW-0812">Transmembrane</keyword>
<evidence type="ECO:0000256" key="2">
    <source>
        <dbReference type="SAM" id="Phobius"/>
    </source>
</evidence>
<organism evidence="4 5">
    <name type="scientific">Bifidobacterium pseudocatenulatum</name>
    <dbReference type="NCBI Taxonomy" id="28026"/>
    <lineage>
        <taxon>Bacteria</taxon>
        <taxon>Bacillati</taxon>
        <taxon>Actinomycetota</taxon>
        <taxon>Actinomycetes</taxon>
        <taxon>Bifidobacteriales</taxon>
        <taxon>Bifidobacteriaceae</taxon>
        <taxon>Bifidobacterium</taxon>
    </lineage>
</organism>
<evidence type="ECO:0000256" key="1">
    <source>
        <dbReference type="SAM" id="Coils"/>
    </source>
</evidence>